<proteinExistence type="predicted"/>
<protein>
    <submittedName>
        <fullName evidence="1">Uncharacterized protein</fullName>
    </submittedName>
</protein>
<organism evidence="1 2">
    <name type="scientific">Stylophora pistillata</name>
    <name type="common">Smooth cauliflower coral</name>
    <dbReference type="NCBI Taxonomy" id="50429"/>
    <lineage>
        <taxon>Eukaryota</taxon>
        <taxon>Metazoa</taxon>
        <taxon>Cnidaria</taxon>
        <taxon>Anthozoa</taxon>
        <taxon>Hexacorallia</taxon>
        <taxon>Scleractinia</taxon>
        <taxon>Astrocoeniina</taxon>
        <taxon>Pocilloporidae</taxon>
        <taxon>Stylophora</taxon>
    </lineage>
</organism>
<evidence type="ECO:0000313" key="2">
    <source>
        <dbReference type="Proteomes" id="UP000225706"/>
    </source>
</evidence>
<dbReference type="AlphaFoldDB" id="A0A2B4SYZ0"/>
<evidence type="ECO:0000313" key="1">
    <source>
        <dbReference type="EMBL" id="PFX34516.1"/>
    </source>
</evidence>
<reference evidence="2" key="1">
    <citation type="journal article" date="2017" name="bioRxiv">
        <title>Comparative analysis of the genomes of Stylophora pistillata and Acropora digitifera provides evidence for extensive differences between species of corals.</title>
        <authorList>
            <person name="Voolstra C.R."/>
            <person name="Li Y."/>
            <person name="Liew Y.J."/>
            <person name="Baumgarten S."/>
            <person name="Zoccola D."/>
            <person name="Flot J.-F."/>
            <person name="Tambutte S."/>
            <person name="Allemand D."/>
            <person name="Aranda M."/>
        </authorList>
    </citation>
    <scope>NUCLEOTIDE SEQUENCE [LARGE SCALE GENOMIC DNA]</scope>
</reference>
<dbReference type="OrthoDB" id="10029313at2759"/>
<name>A0A2B4SYZ0_STYPI</name>
<accession>A0A2B4SYZ0</accession>
<gene>
    <name evidence="1" type="ORF">AWC38_SpisGene722</name>
</gene>
<dbReference type="EMBL" id="LSMT01000004">
    <property type="protein sequence ID" value="PFX34516.1"/>
    <property type="molecule type" value="Genomic_DNA"/>
</dbReference>
<dbReference type="Proteomes" id="UP000225706">
    <property type="component" value="Unassembled WGS sequence"/>
</dbReference>
<comment type="caution">
    <text evidence="1">The sequence shown here is derived from an EMBL/GenBank/DDBJ whole genome shotgun (WGS) entry which is preliminary data.</text>
</comment>
<keyword evidence="2" id="KW-1185">Reference proteome</keyword>
<sequence>MDADQVKLLRKGPSFCPTPKDINSQSVYDDLEVFEARLRTVAFFIYSNPDDNLTVPSHLPRVTKDRKWKPPTSRYSGVVKNYQGEIKVIRDFLPLGVVQK</sequence>